<dbReference type="Proteomes" id="UP000215914">
    <property type="component" value="Unassembled WGS sequence"/>
</dbReference>
<evidence type="ECO:0000313" key="2">
    <source>
        <dbReference type="Proteomes" id="UP000215914"/>
    </source>
</evidence>
<proteinExistence type="predicted"/>
<dbReference type="EMBL" id="MNCJ02000323">
    <property type="protein sequence ID" value="KAF5794532.1"/>
    <property type="molecule type" value="Genomic_DNA"/>
</dbReference>
<organism evidence="1 2">
    <name type="scientific">Helianthus annuus</name>
    <name type="common">Common sunflower</name>
    <dbReference type="NCBI Taxonomy" id="4232"/>
    <lineage>
        <taxon>Eukaryota</taxon>
        <taxon>Viridiplantae</taxon>
        <taxon>Streptophyta</taxon>
        <taxon>Embryophyta</taxon>
        <taxon>Tracheophyta</taxon>
        <taxon>Spermatophyta</taxon>
        <taxon>Magnoliopsida</taxon>
        <taxon>eudicotyledons</taxon>
        <taxon>Gunneridae</taxon>
        <taxon>Pentapetalae</taxon>
        <taxon>asterids</taxon>
        <taxon>campanulids</taxon>
        <taxon>Asterales</taxon>
        <taxon>Asteraceae</taxon>
        <taxon>Asteroideae</taxon>
        <taxon>Heliantheae alliance</taxon>
        <taxon>Heliantheae</taxon>
        <taxon>Helianthus</taxon>
    </lineage>
</organism>
<gene>
    <name evidence="1" type="ORF">HanXRQr2_Chr08g0329131</name>
</gene>
<reference evidence="1" key="1">
    <citation type="journal article" date="2017" name="Nature">
        <title>The sunflower genome provides insights into oil metabolism, flowering and Asterid evolution.</title>
        <authorList>
            <person name="Badouin H."/>
            <person name="Gouzy J."/>
            <person name="Grassa C.J."/>
            <person name="Murat F."/>
            <person name="Staton S.E."/>
            <person name="Cottret L."/>
            <person name="Lelandais-Briere C."/>
            <person name="Owens G.L."/>
            <person name="Carrere S."/>
            <person name="Mayjonade B."/>
            <person name="Legrand L."/>
            <person name="Gill N."/>
            <person name="Kane N.C."/>
            <person name="Bowers J.E."/>
            <person name="Hubner S."/>
            <person name="Bellec A."/>
            <person name="Berard A."/>
            <person name="Berges H."/>
            <person name="Blanchet N."/>
            <person name="Boniface M.C."/>
            <person name="Brunel D."/>
            <person name="Catrice O."/>
            <person name="Chaidir N."/>
            <person name="Claudel C."/>
            <person name="Donnadieu C."/>
            <person name="Faraut T."/>
            <person name="Fievet G."/>
            <person name="Helmstetter N."/>
            <person name="King M."/>
            <person name="Knapp S.J."/>
            <person name="Lai Z."/>
            <person name="Le Paslier M.C."/>
            <person name="Lippi Y."/>
            <person name="Lorenzon L."/>
            <person name="Mandel J.R."/>
            <person name="Marage G."/>
            <person name="Marchand G."/>
            <person name="Marquand E."/>
            <person name="Bret-Mestries E."/>
            <person name="Morien E."/>
            <person name="Nambeesan S."/>
            <person name="Nguyen T."/>
            <person name="Pegot-Espagnet P."/>
            <person name="Pouilly N."/>
            <person name="Raftis F."/>
            <person name="Sallet E."/>
            <person name="Schiex T."/>
            <person name="Thomas J."/>
            <person name="Vandecasteele C."/>
            <person name="Vares D."/>
            <person name="Vear F."/>
            <person name="Vautrin S."/>
            <person name="Crespi M."/>
            <person name="Mangin B."/>
            <person name="Burke J.M."/>
            <person name="Salse J."/>
            <person name="Munos S."/>
            <person name="Vincourt P."/>
            <person name="Rieseberg L.H."/>
            <person name="Langlade N.B."/>
        </authorList>
    </citation>
    <scope>NUCLEOTIDE SEQUENCE</scope>
    <source>
        <tissue evidence="1">Leaves</tissue>
    </source>
</reference>
<dbReference type="Gramene" id="mRNA:HanXRQr2_Chr08g0329131">
    <property type="protein sequence ID" value="CDS:HanXRQr2_Chr08g0329131.1"/>
    <property type="gene ID" value="HanXRQr2_Chr08g0329131"/>
</dbReference>
<reference evidence="1" key="2">
    <citation type="submission" date="2020-06" db="EMBL/GenBank/DDBJ databases">
        <title>Helianthus annuus Genome sequencing and assembly Release 2.</title>
        <authorList>
            <person name="Gouzy J."/>
            <person name="Langlade N."/>
            <person name="Munos S."/>
        </authorList>
    </citation>
    <scope>NUCLEOTIDE SEQUENCE</scope>
    <source>
        <tissue evidence="1">Leaves</tissue>
    </source>
</reference>
<dbReference type="AlphaFoldDB" id="A0A9K3ID54"/>
<comment type="caution">
    <text evidence="1">The sequence shown here is derived from an EMBL/GenBank/DDBJ whole genome shotgun (WGS) entry which is preliminary data.</text>
</comment>
<name>A0A9K3ID54_HELAN</name>
<protein>
    <submittedName>
        <fullName evidence="1">Uncharacterized protein</fullName>
    </submittedName>
</protein>
<accession>A0A9K3ID54</accession>
<evidence type="ECO:0000313" key="1">
    <source>
        <dbReference type="EMBL" id="KAF5794532.1"/>
    </source>
</evidence>
<sequence>MLSSLPLSLTVQVYLKTESYYFLYSTGGRHTVMEPTQTFIHRRVSPTIVSPPSEPFLLLYNPHTTRITAGHVSPI</sequence>
<keyword evidence="2" id="KW-1185">Reference proteome</keyword>